<dbReference type="Proteomes" id="UP000050277">
    <property type="component" value="Unassembled WGS sequence"/>
</dbReference>
<sequence length="234" mass="25783">MSSLIKRKQAPDFSTVTVLLYGEAGAGKTTLGCSAGTIKNRLVVCCEGGTKAIAGDIAEVSSLKELNEVIRYLTKNDHPYEYVVIDGLNRLYRSIHRQSPSGKVNSKGDPVKDKRLSHVEPTQELTAALDQLSALPLVKILIAHSKIEKDEDGYEHTVLALPEALCRYVKQLVDVGIHCWRSGQNYHFTADEISHKSGTVWGKDRSGRLGARPRVQKWGTIEQALGLEPPKPKE</sequence>
<organism evidence="1 2">
    <name type="scientific">Herpetosiphon geysericola</name>
    <dbReference type="NCBI Taxonomy" id="70996"/>
    <lineage>
        <taxon>Bacteria</taxon>
        <taxon>Bacillati</taxon>
        <taxon>Chloroflexota</taxon>
        <taxon>Chloroflexia</taxon>
        <taxon>Herpetosiphonales</taxon>
        <taxon>Herpetosiphonaceae</taxon>
        <taxon>Herpetosiphon</taxon>
    </lineage>
</organism>
<evidence type="ECO:0000313" key="2">
    <source>
        <dbReference type="Proteomes" id="UP000050277"/>
    </source>
</evidence>
<gene>
    <name evidence="1" type="ORF">SE18_08670</name>
</gene>
<dbReference type="OrthoDB" id="5413799at2"/>
<reference evidence="1 2" key="1">
    <citation type="submission" date="2015-07" db="EMBL/GenBank/DDBJ databases">
        <title>Whole genome sequence of Herpetosiphon geysericola DSM 7119.</title>
        <authorList>
            <person name="Hemp J."/>
            <person name="Ward L.M."/>
            <person name="Pace L.A."/>
            <person name="Fischer W.W."/>
        </authorList>
    </citation>
    <scope>NUCLEOTIDE SEQUENCE [LARGE SCALE GENOMIC DNA]</scope>
    <source>
        <strain evidence="1 2">DSM 7119</strain>
    </source>
</reference>
<protein>
    <submittedName>
        <fullName evidence="1">Uncharacterized protein</fullName>
    </submittedName>
</protein>
<dbReference type="Pfam" id="PF13479">
    <property type="entry name" value="AAA_24"/>
    <property type="match status" value="1"/>
</dbReference>
<name>A0A0P6YA21_9CHLR</name>
<evidence type="ECO:0000313" key="1">
    <source>
        <dbReference type="EMBL" id="KPL90015.1"/>
    </source>
</evidence>
<dbReference type="RefSeq" id="WP_054534048.1">
    <property type="nucleotide sequence ID" value="NZ_LGKP01000014.1"/>
</dbReference>
<proteinExistence type="predicted"/>
<dbReference type="EMBL" id="LGKP01000014">
    <property type="protein sequence ID" value="KPL90015.1"/>
    <property type="molecule type" value="Genomic_DNA"/>
</dbReference>
<accession>A0A0P6YA21</accession>
<dbReference type="AlphaFoldDB" id="A0A0P6YA21"/>
<keyword evidence="2" id="KW-1185">Reference proteome</keyword>
<comment type="caution">
    <text evidence="1">The sequence shown here is derived from an EMBL/GenBank/DDBJ whole genome shotgun (WGS) entry which is preliminary data.</text>
</comment>